<protein>
    <recommendedName>
        <fullName evidence="3">Lipoprotein</fullName>
    </recommendedName>
</protein>
<sequence length="239" mass="27205">MGKIIKSIILMSVVFMLSGCLYPQSEKEKNDASKEAQVQMVQRAVEEFSKANSGILPIKTLSEQREYLEHQIDFGRLRGYLSDVPTSAYENGGYYLYVIIDAEEDPKVKVADLRITEEVRSLTTRLNILGDNVKLGEMIGPNVYQLDLDAYHLNENPTITSPFTGAELNVFYNGGREFIVDYRNDAQKIIDDKDLAFKTGDDVRSVFYEYTEVVPLYSPELTVDENNTVIFMTSKHKEK</sequence>
<dbReference type="PROSITE" id="PS51257">
    <property type="entry name" value="PROKAR_LIPOPROTEIN"/>
    <property type="match status" value="1"/>
</dbReference>
<gene>
    <name evidence="1" type="ORF">JEOPIN946_01078</name>
</gene>
<name>A0A6V7RD76_9BACL</name>
<organism evidence="1 2">
    <name type="scientific">Phocicoccus pinnipedialis</name>
    <dbReference type="NCBI Taxonomy" id="110845"/>
    <lineage>
        <taxon>Bacteria</taxon>
        <taxon>Bacillati</taxon>
        <taxon>Bacillota</taxon>
        <taxon>Bacilli</taxon>
        <taxon>Bacillales</taxon>
        <taxon>Salinicoccaceae</taxon>
        <taxon>Phocicoccus</taxon>
    </lineage>
</organism>
<accession>A0A6V7RD76</accession>
<evidence type="ECO:0008006" key="3">
    <source>
        <dbReference type="Google" id="ProtNLM"/>
    </source>
</evidence>
<comment type="caution">
    <text evidence="1">The sequence shown here is derived from an EMBL/GenBank/DDBJ whole genome shotgun (WGS) entry which is preliminary data.</text>
</comment>
<dbReference type="AlphaFoldDB" id="A0A6V7RD76"/>
<dbReference type="RefSeq" id="WP_186077540.1">
    <property type="nucleotide sequence ID" value="NZ_CAJEWB010000010.1"/>
</dbReference>
<reference evidence="1 2" key="1">
    <citation type="submission" date="2020-07" db="EMBL/GenBank/DDBJ databases">
        <authorList>
            <person name="Criscuolo A."/>
        </authorList>
    </citation>
    <scope>NUCLEOTIDE SEQUENCE [LARGE SCALE GENOMIC DNA]</scope>
    <source>
        <strain evidence="1">CIP107946</strain>
    </source>
</reference>
<evidence type="ECO:0000313" key="2">
    <source>
        <dbReference type="Proteomes" id="UP000588186"/>
    </source>
</evidence>
<proteinExistence type="predicted"/>
<keyword evidence="2" id="KW-1185">Reference proteome</keyword>
<dbReference type="EMBL" id="CAJEWB010000010">
    <property type="protein sequence ID" value="CAD2075684.1"/>
    <property type="molecule type" value="Genomic_DNA"/>
</dbReference>
<dbReference type="Proteomes" id="UP000588186">
    <property type="component" value="Unassembled WGS sequence"/>
</dbReference>
<evidence type="ECO:0000313" key="1">
    <source>
        <dbReference type="EMBL" id="CAD2075684.1"/>
    </source>
</evidence>